<reference evidence="3 4" key="1">
    <citation type="submission" date="2024-09" db="EMBL/GenBank/DDBJ databases">
        <title>Laminarin stimulates single cell rates of sulfate reduction while oxygen inhibits transcriptomic activity in coastal marine sediment.</title>
        <authorList>
            <person name="Lindsay M."/>
            <person name="Orcutt B."/>
            <person name="Emerson D."/>
            <person name="Stepanauskas R."/>
            <person name="D'Angelo T."/>
        </authorList>
    </citation>
    <scope>NUCLEOTIDE SEQUENCE [LARGE SCALE GENOMIC DNA]</scope>
    <source>
        <strain evidence="3">SAG AM-311-K15</strain>
    </source>
</reference>
<dbReference type="Proteomes" id="UP001594351">
    <property type="component" value="Unassembled WGS sequence"/>
</dbReference>
<dbReference type="PANTHER" id="PTHR36304:SF4">
    <property type="entry name" value="DUF4388 DOMAIN-CONTAINING PROTEIN"/>
    <property type="match status" value="1"/>
</dbReference>
<dbReference type="CDD" id="cd06257">
    <property type="entry name" value="DnaJ"/>
    <property type="match status" value="1"/>
</dbReference>
<dbReference type="SUPFAM" id="SSF160246">
    <property type="entry name" value="EspE N-terminal domain-like"/>
    <property type="match status" value="1"/>
</dbReference>
<evidence type="ECO:0000313" key="3">
    <source>
        <dbReference type="EMBL" id="MFC1850085.1"/>
    </source>
</evidence>
<comment type="caution">
    <text evidence="3">The sequence shown here is derived from an EMBL/GenBank/DDBJ whole genome shotgun (WGS) entry which is preliminary data.</text>
</comment>
<dbReference type="PRINTS" id="PR00625">
    <property type="entry name" value="JDOMAIN"/>
</dbReference>
<accession>A0ABV6YV59</accession>
<evidence type="ECO:0000256" key="1">
    <source>
        <dbReference type="PROSITE-ProRule" id="PRU00339"/>
    </source>
</evidence>
<dbReference type="InterPro" id="IPR018253">
    <property type="entry name" value="DnaJ_domain_CS"/>
</dbReference>
<protein>
    <submittedName>
        <fullName evidence="3">DUF4388 domain-containing protein</fullName>
    </submittedName>
</protein>
<dbReference type="SMART" id="SM00028">
    <property type="entry name" value="TPR"/>
    <property type="match status" value="3"/>
</dbReference>
<feature type="domain" description="J" evidence="2">
    <location>
        <begin position="437"/>
        <end position="508"/>
    </location>
</feature>
<feature type="repeat" description="TPR" evidence="1">
    <location>
        <begin position="527"/>
        <end position="560"/>
    </location>
</feature>
<dbReference type="Pfam" id="PF13181">
    <property type="entry name" value="TPR_8"/>
    <property type="match status" value="1"/>
</dbReference>
<proteinExistence type="predicted"/>
<dbReference type="PANTHER" id="PTHR36304">
    <property type="entry name" value="DOMAIN GTPASE-ACTIVATING PROTEIN, PUTATIVE-RELATED-RELATED"/>
    <property type="match status" value="1"/>
</dbReference>
<keyword evidence="1" id="KW-0802">TPR repeat</keyword>
<sequence>MSQIGRLSKIGFEKILKWAEKGKKTGAFVFTRKEEKKYLYFKNGEIITASSNLPKERLGQVMVRRGFLTREQIEKIQEMQKREKIKFGKTVLKLKYAQQKDLIEALGKQTEEIILNLFDWEDGEFLFYLNKLPPVEISSSTFNLDDLIAQGLTKKKEWLKIKQKIPSLEAVLEVSFDVSPTDSMKMLDPDEFKVVTLVDGISSFQEICKNSELSDFETATILIKLLARAYILLKEDIFAEEEETNELDAEDAASDAGLDDVSVTVDKPSPAKSAAKFTELKVIIDNCLAEGDYSKARDVLKENFEREELASQKSPLGNTLREEVSALENIPSLINGVNEEGMKRSSLDFKAGFILSRIDGKLNIKFLSNISGFPKDEVQGIIYDLFIRGIVDITKVDPVKKAVPAEVKGDKVPQAEDSQEALKELILKKYQRLADVDYYEVLDIEKDADSAAAKKAYHQMAKQFHPDMVRKIDDENMFKLVDTIFNKIQLAYDTLSDDEKRANYDRAKGFNLTEEEQRKMARLRSKAGLQYQIAMKAYKGRNYKKAIEFMKSAIDINPNESVYFGILAEIQAKNPKWFNMAKTNIEKAIELDPHNSGFYVTQGLICLEEAKQDDAEASFQKALFYDPDHKAAIEQLEKLGKQVRKKEVDPFDKIITKDIALR</sequence>
<evidence type="ECO:0000313" key="4">
    <source>
        <dbReference type="Proteomes" id="UP001594351"/>
    </source>
</evidence>
<organism evidence="3 4">
    <name type="scientific">candidate division CSSED10-310 bacterium</name>
    <dbReference type="NCBI Taxonomy" id="2855610"/>
    <lineage>
        <taxon>Bacteria</taxon>
        <taxon>Bacteria division CSSED10-310</taxon>
    </lineage>
</organism>
<dbReference type="Gene3D" id="1.10.287.110">
    <property type="entry name" value="DnaJ domain"/>
    <property type="match status" value="1"/>
</dbReference>
<dbReference type="InterPro" id="IPR001623">
    <property type="entry name" value="DnaJ_domain"/>
</dbReference>
<gene>
    <name evidence="3" type="ORF">ACFL27_07830</name>
</gene>
<dbReference type="Pfam" id="PF00226">
    <property type="entry name" value="DnaJ"/>
    <property type="match status" value="1"/>
</dbReference>
<name>A0ABV6YV59_UNCC1</name>
<dbReference type="PROSITE" id="PS00636">
    <property type="entry name" value="DNAJ_1"/>
    <property type="match status" value="1"/>
</dbReference>
<dbReference type="SUPFAM" id="SSF46565">
    <property type="entry name" value="Chaperone J-domain"/>
    <property type="match status" value="1"/>
</dbReference>
<dbReference type="SMART" id="SM00271">
    <property type="entry name" value="DnaJ"/>
    <property type="match status" value="1"/>
</dbReference>
<keyword evidence="4" id="KW-1185">Reference proteome</keyword>
<dbReference type="InterPro" id="IPR037257">
    <property type="entry name" value="T2SS_E_N_sf"/>
</dbReference>
<evidence type="ECO:0000259" key="2">
    <source>
        <dbReference type="PROSITE" id="PS50076"/>
    </source>
</evidence>
<feature type="repeat" description="TPR" evidence="1">
    <location>
        <begin position="596"/>
        <end position="629"/>
    </location>
</feature>
<dbReference type="PROSITE" id="PS50076">
    <property type="entry name" value="DNAJ_2"/>
    <property type="match status" value="1"/>
</dbReference>
<dbReference type="PROSITE" id="PS50005">
    <property type="entry name" value="TPR"/>
    <property type="match status" value="2"/>
</dbReference>
<dbReference type="Gene3D" id="1.25.40.10">
    <property type="entry name" value="Tetratricopeptide repeat domain"/>
    <property type="match status" value="1"/>
</dbReference>
<dbReference type="InterPro" id="IPR036869">
    <property type="entry name" value="J_dom_sf"/>
</dbReference>
<dbReference type="SUPFAM" id="SSF48452">
    <property type="entry name" value="TPR-like"/>
    <property type="match status" value="1"/>
</dbReference>
<dbReference type="InterPro" id="IPR025497">
    <property type="entry name" value="PatA-like_N"/>
</dbReference>
<dbReference type="EMBL" id="JBHPBY010000075">
    <property type="protein sequence ID" value="MFC1850085.1"/>
    <property type="molecule type" value="Genomic_DNA"/>
</dbReference>
<dbReference type="Pfam" id="PF14332">
    <property type="entry name" value="DUF4388"/>
    <property type="match status" value="1"/>
</dbReference>
<dbReference type="InterPro" id="IPR011990">
    <property type="entry name" value="TPR-like_helical_dom_sf"/>
</dbReference>
<dbReference type="InterPro" id="IPR019734">
    <property type="entry name" value="TPR_rpt"/>
</dbReference>